<feature type="signal peptide" evidence="1">
    <location>
        <begin position="1"/>
        <end position="25"/>
    </location>
</feature>
<comment type="caution">
    <text evidence="2">The sequence shown here is derived from an EMBL/GenBank/DDBJ whole genome shotgun (WGS) entry which is preliminary data.</text>
</comment>
<evidence type="ECO:0000313" key="2">
    <source>
        <dbReference type="EMBL" id="PWK28786.1"/>
    </source>
</evidence>
<keyword evidence="1" id="KW-0732">Signal</keyword>
<evidence type="ECO:0008006" key="4">
    <source>
        <dbReference type="Google" id="ProtNLM"/>
    </source>
</evidence>
<dbReference type="Proteomes" id="UP000245489">
    <property type="component" value="Unassembled WGS sequence"/>
</dbReference>
<evidence type="ECO:0000256" key="1">
    <source>
        <dbReference type="SAM" id="SignalP"/>
    </source>
</evidence>
<reference evidence="2 3" key="1">
    <citation type="submission" date="2018-05" db="EMBL/GenBank/DDBJ databases">
        <title>Genomic Encyclopedia of Archaeal and Bacterial Type Strains, Phase II (KMG-II): from individual species to whole genera.</title>
        <authorList>
            <person name="Goeker M."/>
        </authorList>
    </citation>
    <scope>NUCLEOTIDE SEQUENCE [LARGE SCALE GENOMIC DNA]</scope>
    <source>
        <strain evidence="2 3">DSM 22214</strain>
    </source>
</reference>
<dbReference type="EMBL" id="QGGO01000002">
    <property type="protein sequence ID" value="PWK28786.1"/>
    <property type="molecule type" value="Genomic_DNA"/>
</dbReference>
<evidence type="ECO:0000313" key="3">
    <source>
        <dbReference type="Proteomes" id="UP000245489"/>
    </source>
</evidence>
<proteinExistence type="predicted"/>
<dbReference type="OrthoDB" id="1122048at2"/>
<accession>A0A316EZR0</accession>
<dbReference type="RefSeq" id="WP_146199049.1">
    <property type="nucleotide sequence ID" value="NZ_QGGO01000002.1"/>
</dbReference>
<gene>
    <name evidence="2" type="ORF">LV89_00338</name>
</gene>
<protein>
    <recommendedName>
        <fullName evidence="4">Secreted protein (Por secretion system target)</fullName>
    </recommendedName>
</protein>
<organism evidence="2 3">
    <name type="scientific">Arcicella aurantiaca</name>
    <dbReference type="NCBI Taxonomy" id="591202"/>
    <lineage>
        <taxon>Bacteria</taxon>
        <taxon>Pseudomonadati</taxon>
        <taxon>Bacteroidota</taxon>
        <taxon>Cytophagia</taxon>
        <taxon>Cytophagales</taxon>
        <taxon>Flectobacillaceae</taxon>
        <taxon>Arcicella</taxon>
    </lineage>
</organism>
<keyword evidence="3" id="KW-1185">Reference proteome</keyword>
<feature type="chain" id="PRO_5016240299" description="Secreted protein (Por secretion system target)" evidence="1">
    <location>
        <begin position="26"/>
        <end position="133"/>
    </location>
</feature>
<dbReference type="AlphaFoldDB" id="A0A316EZR0"/>
<sequence>MNKNTVKAFIVAIAMVCTSNLTSFAGTTNDEATASVKTKISQVSKSLSFNIWVENVASKKVVVLVVDADKNEIYREYISPKDAKFAKTLDFSNLNDGKYTIEVLSSNVDVIDSKTFEIKTNQTVNRDIVVAIR</sequence>
<name>A0A316EZR0_9BACT</name>